<protein>
    <submittedName>
        <fullName evidence="3">Uncharacterized protein</fullName>
    </submittedName>
</protein>
<organism evidence="3 4">
    <name type="scientific">Aspergillus steynii IBT 23096</name>
    <dbReference type="NCBI Taxonomy" id="1392250"/>
    <lineage>
        <taxon>Eukaryota</taxon>
        <taxon>Fungi</taxon>
        <taxon>Dikarya</taxon>
        <taxon>Ascomycota</taxon>
        <taxon>Pezizomycotina</taxon>
        <taxon>Eurotiomycetes</taxon>
        <taxon>Eurotiomycetidae</taxon>
        <taxon>Eurotiales</taxon>
        <taxon>Aspergillaceae</taxon>
        <taxon>Aspergillus</taxon>
        <taxon>Aspergillus subgen. Circumdati</taxon>
    </lineage>
</organism>
<feature type="region of interest" description="Disordered" evidence="1">
    <location>
        <begin position="284"/>
        <end position="317"/>
    </location>
</feature>
<accession>A0A2I2G9L6</accession>
<feature type="compositionally biased region" description="Polar residues" evidence="1">
    <location>
        <begin position="1"/>
        <end position="14"/>
    </location>
</feature>
<keyword evidence="2" id="KW-0812">Transmembrane</keyword>
<sequence>MESVPRSLSGSSHPNALGSPTVVTSSFSSNNNRAGANEQSLASIDLGNHTSPEQQIPTDRSSHRNSRQSRRLTLHRSAANGLAFAFPPRSSYVQIDPQSTTEETQLSDRLGQGPQAESQRHASGHRSYRPRSCASLLKEKSTRRRLITLITSAVFLIFVLALYLAFAVSHSNLGRELHILLVFMILILAIVLCHSLIRFIMVVLRDPRTLATNRIPSRAGPAGYAQPERPIPVVLAGDEEALTESQGPSREKVTVPPPAYGLWRESVRINPDLLYWQRVDQKAQSKSKRTSRADQSSNSKATAPRPPSYTSDNGIDYVVEAQPRSFSHWNIPEEPEHR</sequence>
<reference evidence="3 4" key="1">
    <citation type="submission" date="2016-12" db="EMBL/GenBank/DDBJ databases">
        <title>The genomes of Aspergillus section Nigri reveals drivers in fungal speciation.</title>
        <authorList>
            <consortium name="DOE Joint Genome Institute"/>
            <person name="Vesth T.C."/>
            <person name="Nybo J."/>
            <person name="Theobald S."/>
            <person name="Brandl J."/>
            <person name="Frisvad J.C."/>
            <person name="Nielsen K.F."/>
            <person name="Lyhne E.K."/>
            <person name="Kogle M.E."/>
            <person name="Kuo A."/>
            <person name="Riley R."/>
            <person name="Clum A."/>
            <person name="Nolan M."/>
            <person name="Lipzen A."/>
            <person name="Salamov A."/>
            <person name="Henrissat B."/>
            <person name="Wiebenga A."/>
            <person name="De Vries R.P."/>
            <person name="Grigoriev I.V."/>
            <person name="Mortensen U.H."/>
            <person name="Andersen M.R."/>
            <person name="Baker S.E."/>
        </authorList>
    </citation>
    <scope>NUCLEOTIDE SEQUENCE [LARGE SCALE GENOMIC DNA]</scope>
    <source>
        <strain evidence="3 4">IBT 23096</strain>
    </source>
</reference>
<feature type="region of interest" description="Disordered" evidence="1">
    <location>
        <begin position="97"/>
        <end position="130"/>
    </location>
</feature>
<evidence type="ECO:0000313" key="3">
    <source>
        <dbReference type="EMBL" id="PLB49579.1"/>
    </source>
</evidence>
<name>A0A2I2G9L6_9EURO</name>
<dbReference type="OrthoDB" id="5417811at2759"/>
<dbReference type="VEuPathDB" id="FungiDB:P170DRAFT_356720"/>
<feature type="transmembrane region" description="Helical" evidence="2">
    <location>
        <begin position="146"/>
        <end position="166"/>
    </location>
</feature>
<dbReference type="GeneID" id="36551870"/>
<evidence type="ECO:0000256" key="2">
    <source>
        <dbReference type="SAM" id="Phobius"/>
    </source>
</evidence>
<keyword evidence="2" id="KW-1133">Transmembrane helix</keyword>
<evidence type="ECO:0000256" key="1">
    <source>
        <dbReference type="SAM" id="MobiDB-lite"/>
    </source>
</evidence>
<dbReference type="EMBL" id="MSFO01000004">
    <property type="protein sequence ID" value="PLB49579.1"/>
    <property type="molecule type" value="Genomic_DNA"/>
</dbReference>
<proteinExistence type="predicted"/>
<feature type="region of interest" description="Disordered" evidence="1">
    <location>
        <begin position="47"/>
        <end position="71"/>
    </location>
</feature>
<evidence type="ECO:0000313" key="4">
    <source>
        <dbReference type="Proteomes" id="UP000234275"/>
    </source>
</evidence>
<dbReference type="RefSeq" id="XP_024704881.1">
    <property type="nucleotide sequence ID" value="XM_024844170.1"/>
</dbReference>
<feature type="compositionally biased region" description="Polar residues" evidence="1">
    <location>
        <begin position="47"/>
        <end position="59"/>
    </location>
</feature>
<dbReference type="Proteomes" id="UP000234275">
    <property type="component" value="Unassembled WGS sequence"/>
</dbReference>
<comment type="caution">
    <text evidence="3">The sequence shown here is derived from an EMBL/GenBank/DDBJ whole genome shotgun (WGS) entry which is preliminary data.</text>
</comment>
<feature type="transmembrane region" description="Helical" evidence="2">
    <location>
        <begin position="178"/>
        <end position="204"/>
    </location>
</feature>
<keyword evidence="4" id="KW-1185">Reference proteome</keyword>
<gene>
    <name evidence="3" type="ORF">P170DRAFT_356720</name>
</gene>
<keyword evidence="2" id="KW-0472">Membrane</keyword>
<feature type="region of interest" description="Disordered" evidence="1">
    <location>
        <begin position="1"/>
        <end position="34"/>
    </location>
</feature>
<dbReference type="AlphaFoldDB" id="A0A2I2G9L6"/>